<dbReference type="EMBL" id="CP063304">
    <property type="protein sequence ID" value="QOV18693.1"/>
    <property type="molecule type" value="Genomic_DNA"/>
</dbReference>
<dbReference type="CDD" id="cd06261">
    <property type="entry name" value="TM_PBP2"/>
    <property type="match status" value="1"/>
</dbReference>
<evidence type="ECO:0000259" key="8">
    <source>
        <dbReference type="PROSITE" id="PS50928"/>
    </source>
</evidence>
<name>A0A7M2RED2_9FIRM</name>
<evidence type="ECO:0000313" key="10">
    <source>
        <dbReference type="Proteomes" id="UP000593601"/>
    </source>
</evidence>
<evidence type="ECO:0000313" key="9">
    <source>
        <dbReference type="EMBL" id="QOV18693.1"/>
    </source>
</evidence>
<dbReference type="GO" id="GO:0005886">
    <property type="term" value="C:plasma membrane"/>
    <property type="evidence" value="ECO:0007669"/>
    <property type="project" value="UniProtKB-SubCell"/>
</dbReference>
<evidence type="ECO:0000256" key="4">
    <source>
        <dbReference type="ARBA" id="ARBA00022692"/>
    </source>
</evidence>
<dbReference type="PANTHER" id="PTHR43227:SF11">
    <property type="entry name" value="BLL4140 PROTEIN"/>
    <property type="match status" value="1"/>
</dbReference>
<dbReference type="Pfam" id="PF00528">
    <property type="entry name" value="BPD_transp_1"/>
    <property type="match status" value="1"/>
</dbReference>
<dbReference type="InterPro" id="IPR035906">
    <property type="entry name" value="MetI-like_sf"/>
</dbReference>
<feature type="transmembrane region" description="Helical" evidence="7">
    <location>
        <begin position="29"/>
        <end position="53"/>
    </location>
</feature>
<comment type="subcellular location">
    <subcellularLocation>
        <location evidence="1 7">Cell membrane</location>
        <topology evidence="1 7">Multi-pass membrane protein</topology>
    </subcellularLocation>
</comment>
<dbReference type="GO" id="GO:0055085">
    <property type="term" value="P:transmembrane transport"/>
    <property type="evidence" value="ECO:0007669"/>
    <property type="project" value="InterPro"/>
</dbReference>
<evidence type="ECO:0000256" key="5">
    <source>
        <dbReference type="ARBA" id="ARBA00022989"/>
    </source>
</evidence>
<protein>
    <submittedName>
        <fullName evidence="9">Sugar ABC transporter permease</fullName>
    </submittedName>
</protein>
<gene>
    <name evidence="9" type="ORF">INP51_11850</name>
</gene>
<evidence type="ECO:0000256" key="2">
    <source>
        <dbReference type="ARBA" id="ARBA00022448"/>
    </source>
</evidence>
<sequence length="315" mass="35362">MVSREQNRIMQKEKRHAFTIKKREIPLHLMLLPAVIVVLIFSYIPMAGIVIAFQDFVPAKGLFGDQDWVGLNNFRLLMSLPNSKNVLTNTIIIAFWKIILGLVVPIVVALLLNELKSLKFKKMVQTVIYFPHFLSWIILSAVLIDILAPSTGIVGKMFQILHMNPPFFLGDNSYFRGTMVVSDVWKNFGYGTIVYLATITSIDPSLYEAASIDGAGHFKQIWHITLPGMRTIIVLMTVLSMGNVLNAGFDQIFNMYSPAVYETGDILDTLIYRMGLETSQFGPAAAAGLFKSIISTIFISVSYLVADKCFNYKLF</sequence>
<reference evidence="9 10" key="1">
    <citation type="submission" date="2020-10" db="EMBL/GenBank/DDBJ databases">
        <title>Blautia liquoris sp.nov., isolated from the mud in a fermentation cellar used for the production of Chinese strong-flavoured liquor.</title>
        <authorList>
            <person name="Lu L."/>
        </authorList>
    </citation>
    <scope>NUCLEOTIDE SEQUENCE [LARGE SCALE GENOMIC DNA]</scope>
    <source>
        <strain evidence="9 10">LZLJ-3</strain>
    </source>
</reference>
<keyword evidence="10" id="KW-1185">Reference proteome</keyword>
<keyword evidence="6 7" id="KW-0472">Membrane</keyword>
<feature type="transmembrane region" description="Helical" evidence="7">
    <location>
        <begin position="188"/>
        <end position="207"/>
    </location>
</feature>
<dbReference type="KEGG" id="bliq:INP51_11850"/>
<proteinExistence type="inferred from homology"/>
<feature type="transmembrane region" description="Helical" evidence="7">
    <location>
        <begin position="133"/>
        <end position="154"/>
    </location>
</feature>
<dbReference type="PROSITE" id="PS50928">
    <property type="entry name" value="ABC_TM1"/>
    <property type="match status" value="1"/>
</dbReference>
<dbReference type="RefSeq" id="WP_193735055.1">
    <property type="nucleotide sequence ID" value="NZ_CP063304.1"/>
</dbReference>
<dbReference type="InterPro" id="IPR050809">
    <property type="entry name" value="UgpAE/MalFG_permease"/>
</dbReference>
<keyword evidence="5 7" id="KW-1133">Transmembrane helix</keyword>
<feature type="domain" description="ABC transmembrane type-1" evidence="8">
    <location>
        <begin position="87"/>
        <end position="302"/>
    </location>
</feature>
<evidence type="ECO:0000256" key="7">
    <source>
        <dbReference type="RuleBase" id="RU363032"/>
    </source>
</evidence>
<dbReference type="AlphaFoldDB" id="A0A7M2RED2"/>
<organism evidence="9 10">
    <name type="scientific">Blautia liquoris</name>
    <dbReference type="NCBI Taxonomy" id="2779518"/>
    <lineage>
        <taxon>Bacteria</taxon>
        <taxon>Bacillati</taxon>
        <taxon>Bacillota</taxon>
        <taxon>Clostridia</taxon>
        <taxon>Lachnospirales</taxon>
        <taxon>Lachnospiraceae</taxon>
        <taxon>Blautia</taxon>
    </lineage>
</organism>
<dbReference type="InterPro" id="IPR000515">
    <property type="entry name" value="MetI-like"/>
</dbReference>
<keyword evidence="2 7" id="KW-0813">Transport</keyword>
<dbReference type="PANTHER" id="PTHR43227">
    <property type="entry name" value="BLL4140 PROTEIN"/>
    <property type="match status" value="1"/>
</dbReference>
<accession>A0A7M2RED2</accession>
<feature type="transmembrane region" description="Helical" evidence="7">
    <location>
        <begin position="228"/>
        <end position="249"/>
    </location>
</feature>
<keyword evidence="4 7" id="KW-0812">Transmembrane</keyword>
<evidence type="ECO:0000256" key="6">
    <source>
        <dbReference type="ARBA" id="ARBA00023136"/>
    </source>
</evidence>
<feature type="transmembrane region" description="Helical" evidence="7">
    <location>
        <begin position="86"/>
        <end position="112"/>
    </location>
</feature>
<comment type="similarity">
    <text evidence="7">Belongs to the binding-protein-dependent transport system permease family.</text>
</comment>
<evidence type="ECO:0000256" key="1">
    <source>
        <dbReference type="ARBA" id="ARBA00004651"/>
    </source>
</evidence>
<evidence type="ECO:0000256" key="3">
    <source>
        <dbReference type="ARBA" id="ARBA00022475"/>
    </source>
</evidence>
<dbReference type="Proteomes" id="UP000593601">
    <property type="component" value="Chromosome"/>
</dbReference>
<dbReference type="SUPFAM" id="SSF161098">
    <property type="entry name" value="MetI-like"/>
    <property type="match status" value="1"/>
</dbReference>
<feature type="transmembrane region" description="Helical" evidence="7">
    <location>
        <begin position="284"/>
        <end position="306"/>
    </location>
</feature>
<dbReference type="Gene3D" id="1.10.3720.10">
    <property type="entry name" value="MetI-like"/>
    <property type="match status" value="1"/>
</dbReference>
<keyword evidence="3" id="KW-1003">Cell membrane</keyword>